<dbReference type="PATRIC" id="fig|1293598.4.peg.1160"/>
<evidence type="ECO:0000313" key="4">
    <source>
        <dbReference type="Proteomes" id="UP000050969"/>
    </source>
</evidence>
<gene>
    <name evidence="3" type="ORF">IV56_GL001100</name>
</gene>
<dbReference type="Pfam" id="PF04233">
    <property type="entry name" value="Phage_Mu_F"/>
    <property type="match status" value="1"/>
</dbReference>
<protein>
    <submittedName>
        <fullName evidence="3">Uncharacterized protein</fullName>
    </submittedName>
</protein>
<dbReference type="RefSeq" id="WP_054777554.1">
    <property type="nucleotide sequence ID" value="NZ_BBBX01000015.1"/>
</dbReference>
<dbReference type="InterPro" id="IPR006528">
    <property type="entry name" value="Phage_head_morphogenesis_dom"/>
</dbReference>
<sequence>MSSKEDKFGYWERRAVEQDAAMHKALDDPEKAIMRAFLLANAWLTKQADEVYKRYFGDGSYAEAEIETILNQSITQDQLSELLVLIKSEDNKAVKKDMQRLVSAMAAKSRITQAELLRAKAEVVARQIGAIEQQQMDDFYVKTIQDAYNQASAEALIGQSKHDLKLPGNVEAKAKPGGVQFIDPDTDKVVKSVDFTPDKPIREFKRMSTSQVDKVMHMNWLGSNYSKRIWKNTDLLADTLKDLFTAQAMSGMSHRDMQRVLQDKFGVGANYARRLIRTEANFVSNQAKLMGYREHGIKEYVLVAVLDFRTSTICRKKDGLHFKVEEAHCDGMHGNYPPFHAWCRTVAVAYFGKETFVGKHLVNNPLGHSFEMPAGTTYREWEQALIDKYGETNVRRAQLEAKTFNEDLKQYREFTVILKEDAPSNLQSFQDVKYTGGRDWLLTKIDYQRRMRLKSEPNLLLPNAENATIAPQKFTKYLFDGENERGLIKGRLITKELGFDIDNYPEFSDEILKRIKMYPARLKSTTPYGNRYETAMIMYGPEHHPVNIVAGWMVGDEETHMSSIMIKEAKE</sequence>
<dbReference type="InterPro" id="IPR049250">
    <property type="entry name" value="DUF6883"/>
</dbReference>
<proteinExistence type="predicted"/>
<feature type="domain" description="DUF6883" evidence="2">
    <location>
        <begin position="461"/>
        <end position="560"/>
    </location>
</feature>
<dbReference type="Proteomes" id="UP000050969">
    <property type="component" value="Unassembled WGS sequence"/>
</dbReference>
<evidence type="ECO:0000313" key="3">
    <source>
        <dbReference type="EMBL" id="KRO16511.1"/>
    </source>
</evidence>
<dbReference type="AlphaFoldDB" id="A0A0R2MSE9"/>
<dbReference type="NCBIfam" id="TIGR01641">
    <property type="entry name" value="phageSPP1_gp7"/>
    <property type="match status" value="1"/>
</dbReference>
<organism evidence="3 4">
    <name type="scientific">Lacticaseibacillus saniviri JCM 17471 = DSM 24301</name>
    <dbReference type="NCBI Taxonomy" id="1293598"/>
    <lineage>
        <taxon>Bacteria</taxon>
        <taxon>Bacillati</taxon>
        <taxon>Bacillota</taxon>
        <taxon>Bacilli</taxon>
        <taxon>Lactobacillales</taxon>
        <taxon>Lactobacillaceae</taxon>
        <taxon>Lacticaseibacillus</taxon>
    </lineage>
</organism>
<reference evidence="3 4" key="1">
    <citation type="journal article" date="2015" name="Genome Announc.">
        <title>Expanding the biotechnology potential of lactobacilli through comparative genomics of 213 strains and associated genera.</title>
        <authorList>
            <person name="Sun Z."/>
            <person name="Harris H.M."/>
            <person name="McCann A."/>
            <person name="Guo C."/>
            <person name="Argimon S."/>
            <person name="Zhang W."/>
            <person name="Yang X."/>
            <person name="Jeffery I.B."/>
            <person name="Cooney J.C."/>
            <person name="Kagawa T.F."/>
            <person name="Liu W."/>
            <person name="Song Y."/>
            <person name="Salvetti E."/>
            <person name="Wrobel A."/>
            <person name="Rasinkangas P."/>
            <person name="Parkhill J."/>
            <person name="Rea M.C."/>
            <person name="O'Sullivan O."/>
            <person name="Ritari J."/>
            <person name="Douillard F.P."/>
            <person name="Paul Ross R."/>
            <person name="Yang R."/>
            <person name="Briner A.E."/>
            <person name="Felis G.E."/>
            <person name="de Vos W.M."/>
            <person name="Barrangou R."/>
            <person name="Klaenhammer T.R."/>
            <person name="Caufield P.W."/>
            <person name="Cui Y."/>
            <person name="Zhang H."/>
            <person name="O'Toole P.W."/>
        </authorList>
    </citation>
    <scope>NUCLEOTIDE SEQUENCE [LARGE SCALE GENOMIC DNA]</scope>
    <source>
        <strain evidence="3 4">DSM 24301</strain>
    </source>
</reference>
<evidence type="ECO:0000259" key="1">
    <source>
        <dbReference type="Pfam" id="PF04233"/>
    </source>
</evidence>
<dbReference type="OrthoDB" id="9765386at2"/>
<evidence type="ECO:0000259" key="2">
    <source>
        <dbReference type="Pfam" id="PF21814"/>
    </source>
</evidence>
<comment type="caution">
    <text evidence="3">The sequence shown here is derived from an EMBL/GenBank/DDBJ whole genome shotgun (WGS) entry which is preliminary data.</text>
</comment>
<dbReference type="Pfam" id="PF21814">
    <property type="entry name" value="DUF6883"/>
    <property type="match status" value="1"/>
</dbReference>
<dbReference type="EMBL" id="JQCE01000037">
    <property type="protein sequence ID" value="KRO16511.1"/>
    <property type="molecule type" value="Genomic_DNA"/>
</dbReference>
<feature type="domain" description="Phage head morphogenesis" evidence="1">
    <location>
        <begin position="240"/>
        <end position="347"/>
    </location>
</feature>
<dbReference type="STRING" id="1293598.IV56_GL001100"/>
<name>A0A0R2MSE9_9LACO</name>
<accession>A0A0R2MSE9</accession>
<keyword evidence="4" id="KW-1185">Reference proteome</keyword>